<dbReference type="Proteomes" id="UP000229600">
    <property type="component" value="Unassembled WGS sequence"/>
</dbReference>
<sequence>MRRDVLGVHIDSVTIEEALNRAQGFLEGNSGNTIFTPNPEMLVEAQNNPVFREILNTASLNLCDGVGIQLLLGGKIKRIPGVDFVYKLCALAEKRGDSLYLLGTGSNSILEKTVEELTKKFPNLHIVGYHRGVDITLKNGFHILDEKENDKLIDNIISVAPKILLVAFGHSKQEQWIYTFLSELPSVRIAVGVGGSFDYISGEVSRAPKILRVIGLEWLYRLLLQPKKRFKRIINAVIIFPFTFLFKK</sequence>
<evidence type="ECO:0008006" key="5">
    <source>
        <dbReference type="Google" id="ProtNLM"/>
    </source>
</evidence>
<protein>
    <recommendedName>
        <fullName evidence="5">Glycosyltransferase</fullName>
    </recommendedName>
</protein>
<organism evidence="3 4">
    <name type="scientific">Candidatus Magasanikbacteria bacterium CG11_big_fil_rev_8_21_14_0_20_39_34</name>
    <dbReference type="NCBI Taxonomy" id="1974653"/>
    <lineage>
        <taxon>Bacteria</taxon>
        <taxon>Candidatus Magasanikiibacteriota</taxon>
    </lineage>
</organism>
<proteinExistence type="predicted"/>
<dbReference type="GO" id="GO:0016758">
    <property type="term" value="F:hexosyltransferase activity"/>
    <property type="evidence" value="ECO:0007669"/>
    <property type="project" value="TreeGrafter"/>
</dbReference>
<accession>A0A2H0N5G0</accession>
<name>A0A2H0N5G0_9BACT</name>
<keyword evidence="1" id="KW-0328">Glycosyltransferase</keyword>
<dbReference type="Pfam" id="PF03808">
    <property type="entry name" value="Glyco_tran_WecG"/>
    <property type="match status" value="1"/>
</dbReference>
<evidence type="ECO:0000313" key="4">
    <source>
        <dbReference type="Proteomes" id="UP000229600"/>
    </source>
</evidence>
<evidence type="ECO:0000256" key="2">
    <source>
        <dbReference type="ARBA" id="ARBA00022679"/>
    </source>
</evidence>
<reference evidence="3 4" key="1">
    <citation type="submission" date="2017-09" db="EMBL/GenBank/DDBJ databases">
        <title>Depth-based differentiation of microbial function through sediment-hosted aquifers and enrichment of novel symbionts in the deep terrestrial subsurface.</title>
        <authorList>
            <person name="Probst A.J."/>
            <person name="Ladd B."/>
            <person name="Jarett J.K."/>
            <person name="Geller-Mcgrath D.E."/>
            <person name="Sieber C.M."/>
            <person name="Emerson J.B."/>
            <person name="Anantharaman K."/>
            <person name="Thomas B.C."/>
            <person name="Malmstrom R."/>
            <person name="Stieglmeier M."/>
            <person name="Klingl A."/>
            <person name="Woyke T."/>
            <person name="Ryan C.M."/>
            <person name="Banfield J.F."/>
        </authorList>
    </citation>
    <scope>NUCLEOTIDE SEQUENCE [LARGE SCALE GENOMIC DNA]</scope>
    <source>
        <strain evidence="3">CG11_big_fil_rev_8_21_14_0_20_39_34</strain>
    </source>
</reference>
<dbReference type="InterPro" id="IPR004629">
    <property type="entry name" value="WecG_TagA_CpsF"/>
</dbReference>
<dbReference type="EMBL" id="PCWN01000007">
    <property type="protein sequence ID" value="PIR04118.1"/>
    <property type="molecule type" value="Genomic_DNA"/>
</dbReference>
<dbReference type="AlphaFoldDB" id="A0A2H0N5G0"/>
<dbReference type="PANTHER" id="PTHR34136:SF1">
    <property type="entry name" value="UDP-N-ACETYL-D-MANNOSAMINURONIC ACID TRANSFERASE"/>
    <property type="match status" value="1"/>
</dbReference>
<dbReference type="NCBIfam" id="TIGR00696">
    <property type="entry name" value="wecG_tagA_cpsF"/>
    <property type="match status" value="1"/>
</dbReference>
<gene>
    <name evidence="3" type="ORF">COV59_02955</name>
</gene>
<dbReference type="CDD" id="cd06533">
    <property type="entry name" value="Glyco_transf_WecG_TagA"/>
    <property type="match status" value="1"/>
</dbReference>
<dbReference type="PANTHER" id="PTHR34136">
    <property type="match status" value="1"/>
</dbReference>
<keyword evidence="2" id="KW-0808">Transferase</keyword>
<evidence type="ECO:0000313" key="3">
    <source>
        <dbReference type="EMBL" id="PIR04118.1"/>
    </source>
</evidence>
<comment type="caution">
    <text evidence="3">The sequence shown here is derived from an EMBL/GenBank/DDBJ whole genome shotgun (WGS) entry which is preliminary data.</text>
</comment>
<evidence type="ECO:0000256" key="1">
    <source>
        <dbReference type="ARBA" id="ARBA00022676"/>
    </source>
</evidence>